<dbReference type="OrthoDB" id="26750at2"/>
<dbReference type="PANTHER" id="PTHR36558">
    <property type="entry name" value="GLR1098 PROTEIN"/>
    <property type="match status" value="1"/>
</dbReference>
<dbReference type="Gene3D" id="3.90.1570.10">
    <property type="entry name" value="tt1808, chain A"/>
    <property type="match status" value="1"/>
</dbReference>
<dbReference type="Pfam" id="PF05685">
    <property type="entry name" value="Uma2"/>
    <property type="match status" value="1"/>
</dbReference>
<accession>A0A177N357</accession>
<keyword evidence="3" id="KW-1185">Reference proteome</keyword>
<dbReference type="InterPro" id="IPR008538">
    <property type="entry name" value="Uma2"/>
</dbReference>
<proteinExistence type="predicted"/>
<protein>
    <recommendedName>
        <fullName evidence="1">Putative restriction endonuclease domain-containing protein</fullName>
    </recommendedName>
</protein>
<dbReference type="AlphaFoldDB" id="A0A177N357"/>
<evidence type="ECO:0000313" key="2">
    <source>
        <dbReference type="EMBL" id="OAI11630.1"/>
    </source>
</evidence>
<dbReference type="SUPFAM" id="SSF52980">
    <property type="entry name" value="Restriction endonuclease-like"/>
    <property type="match status" value="1"/>
</dbReference>
<reference evidence="3" key="1">
    <citation type="submission" date="2016-03" db="EMBL/GenBank/DDBJ databases">
        <authorList>
            <person name="Heylen K."/>
            <person name="De Vos P."/>
            <person name="Vekeman B."/>
        </authorList>
    </citation>
    <scope>NUCLEOTIDE SEQUENCE [LARGE SCALE GENOMIC DNA]</scope>
    <source>
        <strain evidence="3">R-45383</strain>
    </source>
</reference>
<gene>
    <name evidence="2" type="ORF">A1355_15465</name>
</gene>
<sequence length="208" mass="23824">MSAQSEFDKPWMSVEDYLAAELLSDTKHEYDDGEVVAMSCVSKNHDRIKMNLSRNFGNHLQDQPCEPFSSDVKVKIGQYLFYPDAMVVCEDTSTHDYYAETPVLVVEVLSKSTRRRDETIKRRLYQTIPTLQEYVLIEQDIVDVEVCRRSEGWVSNHYFLGDDMPFESIGLNLGVAEIYARVDNDDMRTFIAEQTLAQENANANASQA</sequence>
<comment type="caution">
    <text evidence="2">The sequence shown here is derived from an EMBL/GenBank/DDBJ whole genome shotgun (WGS) entry which is preliminary data.</text>
</comment>
<dbReference type="InterPro" id="IPR012296">
    <property type="entry name" value="Nuclease_put_TT1808"/>
</dbReference>
<feature type="domain" description="Putative restriction endonuclease" evidence="1">
    <location>
        <begin position="14"/>
        <end position="162"/>
    </location>
</feature>
<organism evidence="2 3">
    <name type="scientific">Methylomonas koyamae</name>
    <dbReference type="NCBI Taxonomy" id="702114"/>
    <lineage>
        <taxon>Bacteria</taxon>
        <taxon>Pseudomonadati</taxon>
        <taxon>Pseudomonadota</taxon>
        <taxon>Gammaproteobacteria</taxon>
        <taxon>Methylococcales</taxon>
        <taxon>Methylococcaceae</taxon>
        <taxon>Methylomonas</taxon>
    </lineage>
</organism>
<dbReference type="CDD" id="cd06260">
    <property type="entry name" value="DUF820-like"/>
    <property type="match status" value="1"/>
</dbReference>
<dbReference type="PANTHER" id="PTHR36558:SF1">
    <property type="entry name" value="RESTRICTION ENDONUCLEASE DOMAIN-CONTAINING PROTEIN-RELATED"/>
    <property type="match status" value="1"/>
</dbReference>
<dbReference type="STRING" id="702114.A1355_15465"/>
<evidence type="ECO:0000313" key="3">
    <source>
        <dbReference type="Proteomes" id="UP000077628"/>
    </source>
</evidence>
<dbReference type="EMBL" id="LUUK01000229">
    <property type="protein sequence ID" value="OAI11630.1"/>
    <property type="molecule type" value="Genomic_DNA"/>
</dbReference>
<dbReference type="InterPro" id="IPR011335">
    <property type="entry name" value="Restrct_endonuc-II-like"/>
</dbReference>
<evidence type="ECO:0000259" key="1">
    <source>
        <dbReference type="Pfam" id="PF05685"/>
    </source>
</evidence>
<dbReference type="RefSeq" id="WP_064031647.1">
    <property type="nucleotide sequence ID" value="NZ_LUUK01000229.1"/>
</dbReference>
<name>A0A177N357_9GAMM</name>
<dbReference type="Proteomes" id="UP000077628">
    <property type="component" value="Unassembled WGS sequence"/>
</dbReference>